<evidence type="ECO:0000313" key="8">
    <source>
        <dbReference type="EMBL" id="GAF74223.1"/>
    </source>
</evidence>
<evidence type="ECO:0000256" key="1">
    <source>
        <dbReference type="ARBA" id="ARBA00004496"/>
    </source>
</evidence>
<dbReference type="PANTHER" id="PTHR30473">
    <property type="entry name" value="PROTEIN PHOH"/>
    <property type="match status" value="1"/>
</dbReference>
<dbReference type="Pfam" id="PF02562">
    <property type="entry name" value="PhoH"/>
    <property type="match status" value="1"/>
</dbReference>
<accession>X0RZL9</accession>
<comment type="caution">
    <text evidence="8">The sequence shown here is derived from an EMBL/GenBank/DDBJ whole genome shotgun (WGS) entry which is preliminary data.</text>
</comment>
<dbReference type="FunFam" id="3.40.50.300:FF:000013">
    <property type="entry name" value="PhoH family ATPase"/>
    <property type="match status" value="1"/>
</dbReference>
<name>X0RZL9_9ZZZZ</name>
<keyword evidence="4" id="KW-0547">Nucleotide-binding</keyword>
<feature type="domain" description="PhoH-like protein" evidence="7">
    <location>
        <begin position="146"/>
        <end position="349"/>
    </location>
</feature>
<organism evidence="8">
    <name type="scientific">marine sediment metagenome</name>
    <dbReference type="NCBI Taxonomy" id="412755"/>
    <lineage>
        <taxon>unclassified sequences</taxon>
        <taxon>metagenomes</taxon>
        <taxon>ecological metagenomes</taxon>
    </lineage>
</organism>
<protein>
    <recommendedName>
        <fullName evidence="6">PhoH-like protein</fullName>
    </recommendedName>
</protein>
<dbReference type="Gene3D" id="3.40.50.300">
    <property type="entry name" value="P-loop containing nucleotide triphosphate hydrolases"/>
    <property type="match status" value="1"/>
</dbReference>
<reference evidence="8" key="1">
    <citation type="journal article" date="2014" name="Front. Microbiol.">
        <title>High frequency of phylogenetically diverse reductive dehalogenase-homologous genes in deep subseafloor sedimentary metagenomes.</title>
        <authorList>
            <person name="Kawai M."/>
            <person name="Futagami T."/>
            <person name="Toyoda A."/>
            <person name="Takaki Y."/>
            <person name="Nishi S."/>
            <person name="Hori S."/>
            <person name="Arai W."/>
            <person name="Tsubouchi T."/>
            <person name="Morono Y."/>
            <person name="Uchiyama I."/>
            <person name="Ito T."/>
            <person name="Fujiyama A."/>
            <person name="Inagaki F."/>
            <person name="Takami H."/>
        </authorList>
    </citation>
    <scope>NUCLEOTIDE SEQUENCE</scope>
    <source>
        <strain evidence="8">Expedition CK06-06</strain>
    </source>
</reference>
<proteinExistence type="inferred from homology"/>
<evidence type="ECO:0000256" key="4">
    <source>
        <dbReference type="ARBA" id="ARBA00022741"/>
    </source>
</evidence>
<keyword evidence="5" id="KW-0067">ATP-binding</keyword>
<gene>
    <name evidence="8" type="ORF">S01H1_00648</name>
</gene>
<dbReference type="GO" id="GO:0005829">
    <property type="term" value="C:cytosol"/>
    <property type="evidence" value="ECO:0007669"/>
    <property type="project" value="TreeGrafter"/>
</dbReference>
<dbReference type="InterPro" id="IPR027417">
    <property type="entry name" value="P-loop_NTPase"/>
</dbReference>
<dbReference type="InterPro" id="IPR003714">
    <property type="entry name" value="PhoH"/>
</dbReference>
<evidence type="ECO:0000256" key="5">
    <source>
        <dbReference type="ARBA" id="ARBA00022840"/>
    </source>
</evidence>
<sequence length="359" mass="41769">MYTLYAKRYMLVYTKYEIRKYYYILRKQGNIIEKDKNISKSILINNKDEIRELFGQYDENIKFINQYFPVKISTQNDSKLVISGIKSETDKAVKIIEGLLSIIRKGQPLSLAQVKYHIEMSQNNQTVDWKLIYKDVIYVFKKDKEIRPKTLGQQKYIDAVKKNDIVFVIGPAGTGKTYLAVAIALSALKNKEVDRIILVRPAVEAGESLGYLPGDLLEKIDPYFRPLYDAMYEMMPSEKFQKYMERGIVEIAPLAYMRGRTLNNSFIILDDAQNTTLGQMKMFLTRFGFGSKVIINGDITQVDLPLKEHSGLTRVAKILKKIKGIEFIYLNDQDVVRHRLVQEIIRAYEREDLRNQERE</sequence>
<evidence type="ECO:0000259" key="7">
    <source>
        <dbReference type="Pfam" id="PF02562"/>
    </source>
</evidence>
<evidence type="ECO:0000256" key="6">
    <source>
        <dbReference type="ARBA" id="ARBA00039970"/>
    </source>
</evidence>
<evidence type="ECO:0000256" key="3">
    <source>
        <dbReference type="ARBA" id="ARBA00022490"/>
    </source>
</evidence>
<dbReference type="SUPFAM" id="SSF52540">
    <property type="entry name" value="P-loop containing nucleoside triphosphate hydrolases"/>
    <property type="match status" value="1"/>
</dbReference>
<comment type="subcellular location">
    <subcellularLocation>
        <location evidence="1">Cytoplasm</location>
    </subcellularLocation>
</comment>
<keyword evidence="3" id="KW-0963">Cytoplasm</keyword>
<dbReference type="PANTHER" id="PTHR30473:SF1">
    <property type="entry name" value="PHOH-LIKE PROTEIN"/>
    <property type="match status" value="1"/>
</dbReference>
<dbReference type="AlphaFoldDB" id="X0RZL9"/>
<comment type="similarity">
    <text evidence="2">Belongs to the PhoH family.</text>
</comment>
<dbReference type="GO" id="GO:0005524">
    <property type="term" value="F:ATP binding"/>
    <property type="evidence" value="ECO:0007669"/>
    <property type="project" value="UniProtKB-KW"/>
</dbReference>
<dbReference type="InterPro" id="IPR051451">
    <property type="entry name" value="PhoH2-like"/>
</dbReference>
<dbReference type="EMBL" id="BARS01000239">
    <property type="protein sequence ID" value="GAF74223.1"/>
    <property type="molecule type" value="Genomic_DNA"/>
</dbReference>
<evidence type="ECO:0000256" key="2">
    <source>
        <dbReference type="ARBA" id="ARBA00010393"/>
    </source>
</evidence>